<feature type="transmembrane region" description="Helical" evidence="8">
    <location>
        <begin position="12"/>
        <end position="37"/>
    </location>
</feature>
<evidence type="ECO:0000256" key="2">
    <source>
        <dbReference type="ARBA" id="ARBA00007935"/>
    </source>
</evidence>
<dbReference type="AlphaFoldDB" id="A0A2T0UZL9"/>
<evidence type="ECO:0000256" key="3">
    <source>
        <dbReference type="ARBA" id="ARBA00022448"/>
    </source>
</evidence>
<dbReference type="RefSeq" id="WP_106296339.1">
    <property type="nucleotide sequence ID" value="NZ_PVTI01000002.1"/>
</dbReference>
<dbReference type="SUPFAM" id="SSF81345">
    <property type="entry name" value="ABC transporter involved in vitamin B12 uptake, BtuC"/>
    <property type="match status" value="1"/>
</dbReference>
<evidence type="ECO:0000256" key="8">
    <source>
        <dbReference type="SAM" id="Phobius"/>
    </source>
</evidence>
<proteinExistence type="inferred from homology"/>
<feature type="transmembrane region" description="Helical" evidence="8">
    <location>
        <begin position="255"/>
        <end position="282"/>
    </location>
</feature>
<feature type="transmembrane region" description="Helical" evidence="8">
    <location>
        <begin position="103"/>
        <end position="125"/>
    </location>
</feature>
<keyword evidence="6 8" id="KW-1133">Transmembrane helix</keyword>
<evidence type="ECO:0000256" key="6">
    <source>
        <dbReference type="ARBA" id="ARBA00022989"/>
    </source>
</evidence>
<keyword evidence="5 8" id="KW-0812">Transmembrane</keyword>
<keyword evidence="3" id="KW-0813">Transport</keyword>
<dbReference type="Pfam" id="PF01032">
    <property type="entry name" value="FecCD"/>
    <property type="match status" value="1"/>
</dbReference>
<feature type="transmembrane region" description="Helical" evidence="8">
    <location>
        <begin position="166"/>
        <end position="188"/>
    </location>
</feature>
<keyword evidence="4" id="KW-1003">Cell membrane</keyword>
<dbReference type="GO" id="GO:0005886">
    <property type="term" value="C:plasma membrane"/>
    <property type="evidence" value="ECO:0007669"/>
    <property type="project" value="UniProtKB-SubCell"/>
</dbReference>
<evidence type="ECO:0000256" key="5">
    <source>
        <dbReference type="ARBA" id="ARBA00022692"/>
    </source>
</evidence>
<feature type="transmembrane region" description="Helical" evidence="8">
    <location>
        <begin position="132"/>
        <end position="154"/>
    </location>
</feature>
<evidence type="ECO:0000256" key="7">
    <source>
        <dbReference type="ARBA" id="ARBA00023136"/>
    </source>
</evidence>
<comment type="subcellular location">
    <subcellularLocation>
        <location evidence="1">Cell membrane</location>
        <topology evidence="1">Multi-pass membrane protein</topology>
    </subcellularLocation>
</comment>
<gene>
    <name evidence="9" type="ORF">BCF74_102212</name>
</gene>
<feature type="transmembrane region" description="Helical" evidence="8">
    <location>
        <begin position="209"/>
        <end position="230"/>
    </location>
</feature>
<reference evidence="9 10" key="1">
    <citation type="submission" date="2018-03" db="EMBL/GenBank/DDBJ databases">
        <title>Genomic Encyclopedia of Archaeal and Bacterial Type Strains, Phase II (KMG-II): from individual species to whole genera.</title>
        <authorList>
            <person name="Goeker M."/>
        </authorList>
    </citation>
    <scope>NUCLEOTIDE SEQUENCE [LARGE SCALE GENOMIC DNA]</scope>
    <source>
        <strain evidence="9 10">ATCC BAA-1496</strain>
    </source>
</reference>
<dbReference type="PANTHER" id="PTHR30472:SF67">
    <property type="entry name" value="PERMEASE OF ABC TRANSPORTER-RELATED"/>
    <property type="match status" value="1"/>
</dbReference>
<dbReference type="Gene3D" id="1.10.3470.10">
    <property type="entry name" value="ABC transporter involved in vitamin B12 uptake, BtuC"/>
    <property type="match status" value="1"/>
</dbReference>
<evidence type="ECO:0000313" key="9">
    <source>
        <dbReference type="EMBL" id="PRY63379.1"/>
    </source>
</evidence>
<dbReference type="FunFam" id="1.10.3470.10:FF:000001">
    <property type="entry name" value="Vitamin B12 ABC transporter permease BtuC"/>
    <property type="match status" value="1"/>
</dbReference>
<dbReference type="InterPro" id="IPR037294">
    <property type="entry name" value="ABC_BtuC-like"/>
</dbReference>
<evidence type="ECO:0000256" key="4">
    <source>
        <dbReference type="ARBA" id="ARBA00022475"/>
    </source>
</evidence>
<dbReference type="Proteomes" id="UP000237822">
    <property type="component" value="Unassembled WGS sequence"/>
</dbReference>
<evidence type="ECO:0000256" key="1">
    <source>
        <dbReference type="ARBA" id="ARBA00004651"/>
    </source>
</evidence>
<organism evidence="9 10">
    <name type="scientific">Knoellia remsis</name>
    <dbReference type="NCBI Taxonomy" id="407159"/>
    <lineage>
        <taxon>Bacteria</taxon>
        <taxon>Bacillati</taxon>
        <taxon>Actinomycetota</taxon>
        <taxon>Actinomycetes</taxon>
        <taxon>Micrococcales</taxon>
        <taxon>Intrasporangiaceae</taxon>
        <taxon>Knoellia</taxon>
    </lineage>
</organism>
<keyword evidence="10" id="KW-1185">Reference proteome</keyword>
<dbReference type="EMBL" id="PVTI01000002">
    <property type="protein sequence ID" value="PRY63379.1"/>
    <property type="molecule type" value="Genomic_DNA"/>
</dbReference>
<dbReference type="InterPro" id="IPR000522">
    <property type="entry name" value="ABC_transptr_permease_BtuC"/>
</dbReference>
<comment type="caution">
    <text evidence="9">The sequence shown here is derived from an EMBL/GenBank/DDBJ whole genome shotgun (WGS) entry which is preliminary data.</text>
</comment>
<evidence type="ECO:0000313" key="10">
    <source>
        <dbReference type="Proteomes" id="UP000237822"/>
    </source>
</evidence>
<feature type="transmembrane region" description="Helical" evidence="8">
    <location>
        <begin position="74"/>
        <end position="91"/>
    </location>
</feature>
<protein>
    <submittedName>
        <fullName evidence="9">Iron complex transport system permease protein</fullName>
    </submittedName>
</protein>
<dbReference type="PANTHER" id="PTHR30472">
    <property type="entry name" value="FERRIC ENTEROBACTIN TRANSPORT SYSTEM PERMEASE PROTEIN"/>
    <property type="match status" value="1"/>
</dbReference>
<feature type="transmembrane region" description="Helical" evidence="8">
    <location>
        <begin position="324"/>
        <end position="343"/>
    </location>
</feature>
<accession>A0A2T0UZL9</accession>
<comment type="similarity">
    <text evidence="2">Belongs to the binding-protein-dependent transport system permease family. FecCD subfamily.</text>
</comment>
<dbReference type="CDD" id="cd06550">
    <property type="entry name" value="TM_ABC_iron-siderophores_like"/>
    <property type="match status" value="1"/>
</dbReference>
<dbReference type="OrthoDB" id="9782305at2"/>
<name>A0A2T0UZL9_9MICO</name>
<keyword evidence="7 8" id="KW-0472">Membrane</keyword>
<dbReference type="GO" id="GO:0022857">
    <property type="term" value="F:transmembrane transporter activity"/>
    <property type="evidence" value="ECO:0007669"/>
    <property type="project" value="InterPro"/>
</dbReference>
<sequence length="350" mass="35285">MTPRRHGSAARLTVGVALLGLLLGSAVLVLGVGSVPVSPGDTVAVVARRLGLIDGPGVTRIADEIVWQMRMPRVVLAVCVGILLSQCGAVLQSLTGNDLADPYLLGISSGAAAGAVAVLVLGWTVPGLSTNLVLSVGAFVGGLVALGLVLALATGRSGTLPPGRTILAGVAIGQVAAAFTSCVVMVFGDRDGARQVLRWTMGSFSGVRAADTLLLGPLTVVAVVGLLGFATRLDAFAFGDVSASSLGVHTERVRWVLLTGCALLTAATVALVGPIGFVGLTVPHVVRLLVGPSHRAVLPLSALAGGLLMLWADTLARTLSPGQELPVGVVTAAVGTPALVILLRRQAVRS</sequence>
<dbReference type="GO" id="GO:0033214">
    <property type="term" value="P:siderophore-iron import into cell"/>
    <property type="evidence" value="ECO:0007669"/>
    <property type="project" value="TreeGrafter"/>
</dbReference>